<organism evidence="2 3">
    <name type="scientific">Reticulibacter mediterranei</name>
    <dbReference type="NCBI Taxonomy" id="2778369"/>
    <lineage>
        <taxon>Bacteria</taxon>
        <taxon>Bacillati</taxon>
        <taxon>Chloroflexota</taxon>
        <taxon>Ktedonobacteria</taxon>
        <taxon>Ktedonobacterales</taxon>
        <taxon>Reticulibacteraceae</taxon>
        <taxon>Reticulibacter</taxon>
    </lineage>
</organism>
<reference evidence="2" key="1">
    <citation type="submission" date="2020-10" db="EMBL/GenBank/DDBJ databases">
        <title>Taxonomic study of unclassified bacteria belonging to the class Ktedonobacteria.</title>
        <authorList>
            <person name="Yabe S."/>
            <person name="Wang C.M."/>
            <person name="Zheng Y."/>
            <person name="Sakai Y."/>
            <person name="Cavaletti L."/>
            <person name="Monciardini P."/>
            <person name="Donadio S."/>
        </authorList>
    </citation>
    <scope>NUCLEOTIDE SEQUENCE</scope>
    <source>
        <strain evidence="2">ID150040</strain>
    </source>
</reference>
<dbReference type="EMBL" id="BNJK01000001">
    <property type="protein sequence ID" value="GHO92928.1"/>
    <property type="molecule type" value="Genomic_DNA"/>
</dbReference>
<dbReference type="RefSeq" id="WP_220203739.1">
    <property type="nucleotide sequence ID" value="NZ_BNJK01000001.1"/>
</dbReference>
<sequence>MSNRAIVFLLLIVAMLAWGGLRLFSHFIPPHSPLAFAAFFLILGVACTSTFAPLAYIIGARFLALRVYKITIRHSLRQGALLALVVILNLILSALHSWNIFTAVVILAAAVVVEVLSLARK</sequence>
<keyword evidence="1" id="KW-0812">Transmembrane</keyword>
<proteinExistence type="predicted"/>
<name>A0A8J3IG39_9CHLR</name>
<evidence type="ECO:0000313" key="3">
    <source>
        <dbReference type="Proteomes" id="UP000597444"/>
    </source>
</evidence>
<keyword evidence="3" id="KW-1185">Reference proteome</keyword>
<feature type="transmembrane region" description="Helical" evidence="1">
    <location>
        <begin position="34"/>
        <end position="58"/>
    </location>
</feature>
<gene>
    <name evidence="2" type="ORF">KSF_029760</name>
</gene>
<evidence type="ECO:0000313" key="2">
    <source>
        <dbReference type="EMBL" id="GHO92928.1"/>
    </source>
</evidence>
<keyword evidence="1" id="KW-0472">Membrane</keyword>
<keyword evidence="1" id="KW-1133">Transmembrane helix</keyword>
<feature type="transmembrane region" description="Helical" evidence="1">
    <location>
        <begin position="79"/>
        <end position="95"/>
    </location>
</feature>
<feature type="transmembrane region" description="Helical" evidence="1">
    <location>
        <begin position="7"/>
        <end position="28"/>
    </location>
</feature>
<protein>
    <submittedName>
        <fullName evidence="2">Uncharacterized protein</fullName>
    </submittedName>
</protein>
<dbReference type="Proteomes" id="UP000597444">
    <property type="component" value="Unassembled WGS sequence"/>
</dbReference>
<evidence type="ECO:0000256" key="1">
    <source>
        <dbReference type="SAM" id="Phobius"/>
    </source>
</evidence>
<feature type="transmembrane region" description="Helical" evidence="1">
    <location>
        <begin position="101"/>
        <end position="119"/>
    </location>
</feature>
<comment type="caution">
    <text evidence="2">The sequence shown here is derived from an EMBL/GenBank/DDBJ whole genome shotgun (WGS) entry which is preliminary data.</text>
</comment>
<accession>A0A8J3IG39</accession>
<dbReference type="AlphaFoldDB" id="A0A8J3IG39"/>